<gene>
    <name evidence="2" type="ORF">Fuma_02066</name>
</gene>
<organism evidence="2 3">
    <name type="scientific">Fuerstiella marisgermanici</name>
    <dbReference type="NCBI Taxonomy" id="1891926"/>
    <lineage>
        <taxon>Bacteria</taxon>
        <taxon>Pseudomonadati</taxon>
        <taxon>Planctomycetota</taxon>
        <taxon>Planctomycetia</taxon>
        <taxon>Planctomycetales</taxon>
        <taxon>Planctomycetaceae</taxon>
        <taxon>Fuerstiella</taxon>
    </lineage>
</organism>
<dbReference type="AlphaFoldDB" id="A0A1P8WEG0"/>
<dbReference type="KEGG" id="fmr:Fuma_02066"/>
<evidence type="ECO:0000313" key="3">
    <source>
        <dbReference type="Proteomes" id="UP000187735"/>
    </source>
</evidence>
<dbReference type="EMBL" id="CP017641">
    <property type="protein sequence ID" value="APZ92455.1"/>
    <property type="molecule type" value="Genomic_DNA"/>
</dbReference>
<evidence type="ECO:0000313" key="2">
    <source>
        <dbReference type="EMBL" id="APZ92455.1"/>
    </source>
</evidence>
<name>A0A1P8WEG0_9PLAN</name>
<sequence length="117" mass="13143">MRRAILNLMKDYPFQLLAIAFSPGMIALAFLLLLLEGLFEPPVLEVAATTFFSLGMVLLLPSGTLCLVLSWRMSRGKNEESDSRDLVEFSLGFFGLIMFSFGVIFSPFTYWFADLLS</sequence>
<proteinExistence type="predicted"/>
<evidence type="ECO:0000256" key="1">
    <source>
        <dbReference type="SAM" id="Phobius"/>
    </source>
</evidence>
<feature type="transmembrane region" description="Helical" evidence="1">
    <location>
        <begin position="47"/>
        <end position="71"/>
    </location>
</feature>
<keyword evidence="3" id="KW-1185">Reference proteome</keyword>
<feature type="transmembrane region" description="Helical" evidence="1">
    <location>
        <begin position="91"/>
        <end position="113"/>
    </location>
</feature>
<accession>A0A1P8WEG0</accession>
<dbReference type="STRING" id="1891926.Fuma_02066"/>
<keyword evidence="1" id="KW-0472">Membrane</keyword>
<reference evidence="2 3" key="1">
    <citation type="journal article" date="2016" name="Front. Microbiol.">
        <title>Fuerstia marisgermanicae gen. nov., sp. nov., an Unusual Member of the Phylum Planctomycetes from the German Wadden Sea.</title>
        <authorList>
            <person name="Kohn T."/>
            <person name="Heuer A."/>
            <person name="Jogler M."/>
            <person name="Vollmers J."/>
            <person name="Boedeker C."/>
            <person name="Bunk B."/>
            <person name="Rast P."/>
            <person name="Borchert D."/>
            <person name="Glockner I."/>
            <person name="Freese H.M."/>
            <person name="Klenk H.P."/>
            <person name="Overmann J."/>
            <person name="Kaster A.K."/>
            <person name="Rohde M."/>
            <person name="Wiegand S."/>
            <person name="Jogler C."/>
        </authorList>
    </citation>
    <scope>NUCLEOTIDE SEQUENCE [LARGE SCALE GENOMIC DNA]</scope>
    <source>
        <strain evidence="2 3">NH11</strain>
    </source>
</reference>
<keyword evidence="1" id="KW-1133">Transmembrane helix</keyword>
<protein>
    <submittedName>
        <fullName evidence="2">Uncharacterized protein</fullName>
    </submittedName>
</protein>
<feature type="transmembrane region" description="Helical" evidence="1">
    <location>
        <begin position="12"/>
        <end position="35"/>
    </location>
</feature>
<dbReference type="Proteomes" id="UP000187735">
    <property type="component" value="Chromosome"/>
</dbReference>
<keyword evidence="1" id="KW-0812">Transmembrane</keyword>
<dbReference type="RefSeq" id="WP_077024072.1">
    <property type="nucleotide sequence ID" value="NZ_CP017641.1"/>
</dbReference>